<protein>
    <submittedName>
        <fullName evidence="1">Uncharacterized protein</fullName>
    </submittedName>
</protein>
<feature type="non-terminal residue" evidence="1">
    <location>
        <position position="1"/>
    </location>
</feature>
<reference evidence="1" key="1">
    <citation type="submission" date="2023-10" db="EMBL/GenBank/DDBJ databases">
        <title>Genome assembly of Pristionchus species.</title>
        <authorList>
            <person name="Yoshida K."/>
            <person name="Sommer R.J."/>
        </authorList>
    </citation>
    <scope>NUCLEOTIDE SEQUENCE</scope>
    <source>
        <strain evidence="1">RS0144</strain>
    </source>
</reference>
<accession>A0AAV5UC77</accession>
<keyword evidence="2" id="KW-1185">Reference proteome</keyword>
<organism evidence="1 2">
    <name type="scientific">Pristionchus entomophagus</name>
    <dbReference type="NCBI Taxonomy" id="358040"/>
    <lineage>
        <taxon>Eukaryota</taxon>
        <taxon>Metazoa</taxon>
        <taxon>Ecdysozoa</taxon>
        <taxon>Nematoda</taxon>
        <taxon>Chromadorea</taxon>
        <taxon>Rhabditida</taxon>
        <taxon>Rhabditina</taxon>
        <taxon>Diplogasteromorpha</taxon>
        <taxon>Diplogasteroidea</taxon>
        <taxon>Neodiplogasteridae</taxon>
        <taxon>Pristionchus</taxon>
    </lineage>
</organism>
<dbReference type="EMBL" id="BTSX01000006">
    <property type="protein sequence ID" value="GMT04112.1"/>
    <property type="molecule type" value="Genomic_DNA"/>
</dbReference>
<name>A0AAV5UC77_9BILA</name>
<gene>
    <name evidence="1" type="ORF">PENTCL1PPCAC_26286</name>
</gene>
<dbReference type="AlphaFoldDB" id="A0AAV5UC77"/>
<sequence length="101" mass="11539">GMSKWYTYLDLKAVKEGSGGLQHFYAVVDEILNRNEGCALIRLWDRSKTTVVIKLLGSFVIMIDKGDVMRVHRFERRDQGDSYGTIGYGEPGKVTQVVLWR</sequence>
<dbReference type="Proteomes" id="UP001432027">
    <property type="component" value="Unassembled WGS sequence"/>
</dbReference>
<feature type="non-terminal residue" evidence="1">
    <location>
        <position position="101"/>
    </location>
</feature>
<comment type="caution">
    <text evidence="1">The sequence shown here is derived from an EMBL/GenBank/DDBJ whole genome shotgun (WGS) entry which is preliminary data.</text>
</comment>
<evidence type="ECO:0000313" key="2">
    <source>
        <dbReference type="Proteomes" id="UP001432027"/>
    </source>
</evidence>
<proteinExistence type="predicted"/>
<evidence type="ECO:0000313" key="1">
    <source>
        <dbReference type="EMBL" id="GMT04112.1"/>
    </source>
</evidence>